<name>A0ABQ8TL37_PERAM</name>
<organism evidence="1 2">
    <name type="scientific">Periplaneta americana</name>
    <name type="common">American cockroach</name>
    <name type="synonym">Blatta americana</name>
    <dbReference type="NCBI Taxonomy" id="6978"/>
    <lineage>
        <taxon>Eukaryota</taxon>
        <taxon>Metazoa</taxon>
        <taxon>Ecdysozoa</taxon>
        <taxon>Arthropoda</taxon>
        <taxon>Hexapoda</taxon>
        <taxon>Insecta</taxon>
        <taxon>Pterygota</taxon>
        <taxon>Neoptera</taxon>
        <taxon>Polyneoptera</taxon>
        <taxon>Dictyoptera</taxon>
        <taxon>Blattodea</taxon>
        <taxon>Blattoidea</taxon>
        <taxon>Blattidae</taxon>
        <taxon>Blattinae</taxon>
        <taxon>Periplaneta</taxon>
    </lineage>
</organism>
<protein>
    <submittedName>
        <fullName evidence="1">Uncharacterized protein</fullName>
    </submittedName>
</protein>
<evidence type="ECO:0000313" key="2">
    <source>
        <dbReference type="Proteomes" id="UP001148838"/>
    </source>
</evidence>
<gene>
    <name evidence="1" type="ORF">ANN_13296</name>
</gene>
<reference evidence="1 2" key="1">
    <citation type="journal article" date="2022" name="Allergy">
        <title>Genome assembly and annotation of Periplaneta americana reveal a comprehensive cockroach allergen profile.</title>
        <authorList>
            <person name="Wang L."/>
            <person name="Xiong Q."/>
            <person name="Saelim N."/>
            <person name="Wang L."/>
            <person name="Nong W."/>
            <person name="Wan A.T."/>
            <person name="Shi M."/>
            <person name="Liu X."/>
            <person name="Cao Q."/>
            <person name="Hui J.H.L."/>
            <person name="Sookrung N."/>
            <person name="Leung T.F."/>
            <person name="Tungtrongchitr A."/>
            <person name="Tsui S.K.W."/>
        </authorList>
    </citation>
    <scope>NUCLEOTIDE SEQUENCE [LARGE SCALE GENOMIC DNA]</scope>
    <source>
        <strain evidence="1">PWHHKU_190912</strain>
    </source>
</reference>
<evidence type="ECO:0000313" key="1">
    <source>
        <dbReference type="EMBL" id="KAJ4446599.1"/>
    </source>
</evidence>
<keyword evidence="2" id="KW-1185">Reference proteome</keyword>
<sequence>MAGLCDDGNELAGFLKVICNEQKCVELSLQLGDVKASSNVSNVDKPPCGINASVSPQLRDVKVSANVSNIDEPFDISASIYDGPYKPISFFSLLFNDTVSSTRLFSVDEIGDSEMVFGEMRPRIRRRLPGIHLTVGENLGQNPTRHLRWAGHVARMGESRNAYRVLVGRPEGKIPLERPRNRWEDNIKIDLREVRYDRDWINLAQDRDRWRAYVSAAMKLWVP</sequence>
<accession>A0ABQ8TL37</accession>
<comment type="caution">
    <text evidence="1">The sequence shown here is derived from an EMBL/GenBank/DDBJ whole genome shotgun (WGS) entry which is preliminary data.</text>
</comment>
<dbReference type="Proteomes" id="UP001148838">
    <property type="component" value="Unassembled WGS sequence"/>
</dbReference>
<proteinExistence type="predicted"/>
<dbReference type="EMBL" id="JAJSOF020000009">
    <property type="protein sequence ID" value="KAJ4446599.1"/>
    <property type="molecule type" value="Genomic_DNA"/>
</dbReference>